<organism evidence="5 6">
    <name type="scientific">Chitinophaga qingshengii</name>
    <dbReference type="NCBI Taxonomy" id="1569794"/>
    <lineage>
        <taxon>Bacteria</taxon>
        <taxon>Pseudomonadati</taxon>
        <taxon>Bacteroidota</taxon>
        <taxon>Chitinophagia</taxon>
        <taxon>Chitinophagales</taxon>
        <taxon>Chitinophagaceae</taxon>
        <taxon>Chitinophaga</taxon>
    </lineage>
</organism>
<evidence type="ECO:0000259" key="4">
    <source>
        <dbReference type="Pfam" id="PF00501"/>
    </source>
</evidence>
<keyword evidence="6" id="KW-1185">Reference proteome</keyword>
<gene>
    <name evidence="5" type="ORF">ICL07_25980</name>
</gene>
<evidence type="ECO:0000313" key="6">
    <source>
        <dbReference type="Proteomes" id="UP000659124"/>
    </source>
</evidence>
<evidence type="ECO:0000256" key="3">
    <source>
        <dbReference type="ARBA" id="ARBA00023098"/>
    </source>
</evidence>
<dbReference type="Pfam" id="PF23562">
    <property type="entry name" value="AMP-binding_C_3"/>
    <property type="match status" value="1"/>
</dbReference>
<feature type="domain" description="AMP-dependent synthetase/ligase" evidence="4">
    <location>
        <begin position="14"/>
        <end position="418"/>
    </location>
</feature>
<dbReference type="EMBL" id="JACVFC010000004">
    <property type="protein sequence ID" value="MBC9933866.1"/>
    <property type="molecule type" value="Genomic_DNA"/>
</dbReference>
<dbReference type="PANTHER" id="PTHR43272:SF32">
    <property type="entry name" value="AMP-DEPENDENT SYNTHETASE_LIGASE DOMAIN-CONTAINING PROTEIN"/>
    <property type="match status" value="1"/>
</dbReference>
<name>A0ABR7TWV8_9BACT</name>
<dbReference type="Gene3D" id="3.40.50.12780">
    <property type="entry name" value="N-terminal domain of ligase-like"/>
    <property type="match status" value="2"/>
</dbReference>
<evidence type="ECO:0000256" key="2">
    <source>
        <dbReference type="ARBA" id="ARBA00022832"/>
    </source>
</evidence>
<keyword evidence="1 5" id="KW-0436">Ligase</keyword>
<dbReference type="InterPro" id="IPR042099">
    <property type="entry name" value="ANL_N_sf"/>
</dbReference>
<evidence type="ECO:0000256" key="1">
    <source>
        <dbReference type="ARBA" id="ARBA00022598"/>
    </source>
</evidence>
<dbReference type="Pfam" id="PF00501">
    <property type="entry name" value="AMP-binding"/>
    <property type="match status" value="1"/>
</dbReference>
<keyword evidence="2" id="KW-0276">Fatty acid metabolism</keyword>
<keyword evidence="3" id="KW-0443">Lipid metabolism</keyword>
<evidence type="ECO:0000313" key="5">
    <source>
        <dbReference type="EMBL" id="MBC9933866.1"/>
    </source>
</evidence>
<reference evidence="5 6" key="1">
    <citation type="submission" date="2020-09" db="EMBL/GenBank/DDBJ databases">
        <title>Genome sequences of type strains of Chitinophaga qingshengii and Chitinophaga varians.</title>
        <authorList>
            <person name="Kittiwongwattana C."/>
        </authorList>
    </citation>
    <scope>NUCLEOTIDE SEQUENCE [LARGE SCALE GENOMIC DNA]</scope>
    <source>
        <strain evidence="5 6">JCM 30026</strain>
    </source>
</reference>
<accession>A0ABR7TWV8</accession>
<dbReference type="InterPro" id="IPR020845">
    <property type="entry name" value="AMP-binding_CS"/>
</dbReference>
<dbReference type="CDD" id="cd05907">
    <property type="entry name" value="VL_LC_FACS_like"/>
    <property type="match status" value="1"/>
</dbReference>
<dbReference type="SUPFAM" id="SSF56801">
    <property type="entry name" value="Acetyl-CoA synthetase-like"/>
    <property type="match status" value="1"/>
</dbReference>
<protein>
    <submittedName>
        <fullName evidence="5">Long-chain fatty acid--CoA ligase</fullName>
    </submittedName>
</protein>
<dbReference type="PANTHER" id="PTHR43272">
    <property type="entry name" value="LONG-CHAIN-FATTY-ACID--COA LIGASE"/>
    <property type="match status" value="1"/>
</dbReference>
<sequence length="600" mass="68167">MDRPQRLFDVIRYQLETYPREDMLTGKENGQWRKYSTQEVAALTRKFSAGLLKLGIRQNEEKDKIAIISPNKPEWILTDLAVQQIGAVLTPIYPTISQHELEYVLNDAEARILFVNDQELLQKVLAARDKFPTIREIFTFNRVPGARHWTEILELADEADYPQIDQIQQNISPEELVTIIYTSGTTGTPKGVMLSHHNIMSNVLACQPYLPVSKNARALSFLPLNHIFERMVTYLYLTSGVPVYYAESTDTIAANLREVKPTIFTTVPRLLEKVYEKIMATGLELKGIKRMLFFWAVDLGKRYEINHPLSFWYTLQLKLANKLVFSKWRAALGGNIDCIVNGAAACQIRLLKIFTAARVPILEGYGLTETSPVISVNRFNVEDRMFGTVGPVISNVEVKIAEDGEILCKGPSVTIGYYKRPDLTADAITDGWFHTGDIGVLIDHKFLKITDRKKELFKTSGGKFVAPQPIENKFKESPYIEQIMVVGEDRKFTAALIVPSFDNLRGWAQKRGIAFDSDETLLKQPAVQDLYKQAVDKYNQFFNHIEQVKKFVLLPHEWSVDAGELTPTLKVKRKVILEKYKKEIDGIYAPSGGKVDIESL</sequence>
<comment type="caution">
    <text evidence="5">The sequence shown here is derived from an EMBL/GenBank/DDBJ whole genome shotgun (WGS) entry which is preliminary data.</text>
</comment>
<dbReference type="RefSeq" id="WP_188090979.1">
    <property type="nucleotide sequence ID" value="NZ_JACVFC010000004.1"/>
</dbReference>
<dbReference type="PROSITE" id="PS00455">
    <property type="entry name" value="AMP_BINDING"/>
    <property type="match status" value="1"/>
</dbReference>
<dbReference type="InterPro" id="IPR000873">
    <property type="entry name" value="AMP-dep_synth/lig_dom"/>
</dbReference>
<dbReference type="GO" id="GO:0016874">
    <property type="term" value="F:ligase activity"/>
    <property type="evidence" value="ECO:0007669"/>
    <property type="project" value="UniProtKB-KW"/>
</dbReference>
<dbReference type="Proteomes" id="UP000659124">
    <property type="component" value="Unassembled WGS sequence"/>
</dbReference>
<proteinExistence type="predicted"/>